<comment type="caution">
    <text evidence="2">The sequence shown here is derived from an EMBL/GenBank/DDBJ whole genome shotgun (WGS) entry which is preliminary data.</text>
</comment>
<gene>
    <name evidence="2" type="ORF">GTK09_21195</name>
</gene>
<sequence length="79" mass="8371">MHPRRVIDGLDQHLRPAVRRFQDGMFPVLVNPSNIVDPAGSEAGGPDQKRGDPEVLLAGNDDDAADPALVGHGNDPPAQ</sequence>
<protein>
    <submittedName>
        <fullName evidence="2">Uncharacterized protein</fullName>
    </submittedName>
</protein>
<feature type="region of interest" description="Disordered" evidence="1">
    <location>
        <begin position="32"/>
        <end position="79"/>
    </location>
</feature>
<evidence type="ECO:0000313" key="2">
    <source>
        <dbReference type="EMBL" id="NDW06934.1"/>
    </source>
</evidence>
<evidence type="ECO:0000256" key="1">
    <source>
        <dbReference type="SAM" id="MobiDB-lite"/>
    </source>
</evidence>
<evidence type="ECO:0000313" key="3">
    <source>
        <dbReference type="Proteomes" id="UP000469011"/>
    </source>
</evidence>
<dbReference type="EMBL" id="JAAAMG010000022">
    <property type="protein sequence ID" value="NDW06934.1"/>
    <property type="molecule type" value="Genomic_DNA"/>
</dbReference>
<dbReference type="AlphaFoldDB" id="A0A6N9T6B8"/>
<proteinExistence type="predicted"/>
<name>A0A6N9T6B8_9HYPH</name>
<keyword evidence="3" id="KW-1185">Reference proteome</keyword>
<reference evidence="2 3" key="1">
    <citation type="submission" date="2020-01" db="EMBL/GenBank/DDBJ databases">
        <title>Jiella pacifica sp. nov.</title>
        <authorList>
            <person name="Xue Z."/>
            <person name="Zhu S."/>
            <person name="Chen J."/>
            <person name="Yang J."/>
        </authorList>
    </citation>
    <scope>NUCLEOTIDE SEQUENCE [LARGE SCALE GENOMIC DNA]</scope>
    <source>
        <strain evidence="2 3">40Bstr34</strain>
    </source>
</reference>
<accession>A0A6N9T6B8</accession>
<organism evidence="2 3">
    <name type="scientific">Jiella pacifica</name>
    <dbReference type="NCBI Taxonomy" id="2696469"/>
    <lineage>
        <taxon>Bacteria</taxon>
        <taxon>Pseudomonadati</taxon>
        <taxon>Pseudomonadota</taxon>
        <taxon>Alphaproteobacteria</taxon>
        <taxon>Hyphomicrobiales</taxon>
        <taxon>Aurantimonadaceae</taxon>
        <taxon>Jiella</taxon>
    </lineage>
</organism>
<dbReference type="Proteomes" id="UP000469011">
    <property type="component" value="Unassembled WGS sequence"/>
</dbReference>